<organism evidence="1 2">
    <name type="scientific">Longimicrobium terrae</name>
    <dbReference type="NCBI Taxonomy" id="1639882"/>
    <lineage>
        <taxon>Bacteria</taxon>
        <taxon>Pseudomonadati</taxon>
        <taxon>Gemmatimonadota</taxon>
        <taxon>Longimicrobiia</taxon>
        <taxon>Longimicrobiales</taxon>
        <taxon>Longimicrobiaceae</taxon>
        <taxon>Longimicrobium</taxon>
    </lineage>
</organism>
<dbReference type="AlphaFoldDB" id="A0A841GWP4"/>
<proteinExistence type="predicted"/>
<reference evidence="1 2" key="1">
    <citation type="submission" date="2020-08" db="EMBL/GenBank/DDBJ databases">
        <title>Genomic Encyclopedia of Type Strains, Phase IV (KMG-IV): sequencing the most valuable type-strain genomes for metagenomic binning, comparative biology and taxonomic classification.</title>
        <authorList>
            <person name="Goeker M."/>
        </authorList>
    </citation>
    <scope>NUCLEOTIDE SEQUENCE [LARGE SCALE GENOMIC DNA]</scope>
    <source>
        <strain evidence="1 2">DSM 29007</strain>
    </source>
</reference>
<evidence type="ECO:0000313" key="1">
    <source>
        <dbReference type="EMBL" id="MBB6070193.1"/>
    </source>
</evidence>
<name>A0A841GWP4_9BACT</name>
<dbReference type="EMBL" id="JACHIA010000004">
    <property type="protein sequence ID" value="MBB6070193.1"/>
    <property type="molecule type" value="Genomic_DNA"/>
</dbReference>
<protein>
    <submittedName>
        <fullName evidence="1">Uncharacterized protein</fullName>
    </submittedName>
</protein>
<accession>A0A841GWP4</accession>
<evidence type="ECO:0000313" key="2">
    <source>
        <dbReference type="Proteomes" id="UP000582837"/>
    </source>
</evidence>
<gene>
    <name evidence="1" type="ORF">HNQ61_001812</name>
</gene>
<dbReference type="RefSeq" id="WP_170035594.1">
    <property type="nucleotide sequence ID" value="NZ_JABDTL010000001.1"/>
</dbReference>
<dbReference type="Proteomes" id="UP000582837">
    <property type="component" value="Unassembled WGS sequence"/>
</dbReference>
<sequence>MANLRMDTESLTVTTFEVANAVPESDRAVEAVQAATVGCQPTRNICECNITGCC</sequence>
<keyword evidence="2" id="KW-1185">Reference proteome</keyword>
<comment type="caution">
    <text evidence="1">The sequence shown here is derived from an EMBL/GenBank/DDBJ whole genome shotgun (WGS) entry which is preliminary data.</text>
</comment>